<keyword evidence="6" id="KW-0963">Cytoplasm</keyword>
<keyword evidence="9" id="KW-1185">Reference proteome</keyword>
<comment type="function">
    <text evidence="6">Specifically methylates the N4 position of cytidine in position 1402 (C1402) of 16S rRNA.</text>
</comment>
<dbReference type="PANTHER" id="PTHR11265:SF0">
    <property type="entry name" value="12S RRNA N4-METHYLCYTIDINE METHYLTRANSFERASE"/>
    <property type="match status" value="1"/>
</dbReference>
<accession>A0A317DUG7</accession>
<dbReference type="InterPro" id="IPR023397">
    <property type="entry name" value="SAM-dep_MeTrfase_MraW_recog"/>
</dbReference>
<dbReference type="InterPro" id="IPR029063">
    <property type="entry name" value="SAM-dependent_MTases_sf"/>
</dbReference>
<dbReference type="Gene3D" id="1.10.150.170">
    <property type="entry name" value="Putative methyltransferase TM0872, insert domain"/>
    <property type="match status" value="1"/>
</dbReference>
<feature type="binding site" evidence="6">
    <location>
        <position position="113"/>
    </location>
    <ligand>
        <name>S-adenosyl-L-methionine</name>
        <dbReference type="ChEBI" id="CHEBI:59789"/>
    </ligand>
</feature>
<dbReference type="PIRSF" id="PIRSF004486">
    <property type="entry name" value="MraW"/>
    <property type="match status" value="1"/>
</dbReference>
<keyword evidence="2 6" id="KW-0698">rRNA processing</keyword>
<evidence type="ECO:0000256" key="4">
    <source>
        <dbReference type="ARBA" id="ARBA00022679"/>
    </source>
</evidence>
<dbReference type="OrthoDB" id="9806637at2"/>
<dbReference type="PANTHER" id="PTHR11265">
    <property type="entry name" value="S-ADENOSYL-METHYLTRANSFERASE MRAW"/>
    <property type="match status" value="1"/>
</dbReference>
<comment type="caution">
    <text evidence="8">The sequence shown here is derived from an EMBL/GenBank/DDBJ whole genome shotgun (WGS) entry which is preliminary data.</text>
</comment>
<dbReference type="EMBL" id="QGLF01000007">
    <property type="protein sequence ID" value="PWR18042.1"/>
    <property type="molecule type" value="Genomic_DNA"/>
</dbReference>
<comment type="subcellular location">
    <subcellularLocation>
        <location evidence="6">Cytoplasm</location>
    </subcellularLocation>
</comment>
<comment type="similarity">
    <text evidence="1 6">Belongs to the methyltransferase superfamily. RsmH family.</text>
</comment>
<name>A0A317DUG7_9PROT</name>
<proteinExistence type="inferred from homology"/>
<evidence type="ECO:0000256" key="2">
    <source>
        <dbReference type="ARBA" id="ARBA00022552"/>
    </source>
</evidence>
<feature type="region of interest" description="Disordered" evidence="7">
    <location>
        <begin position="304"/>
        <end position="329"/>
    </location>
</feature>
<dbReference type="AlphaFoldDB" id="A0A317DUG7"/>
<dbReference type="GO" id="GO:0070475">
    <property type="term" value="P:rRNA base methylation"/>
    <property type="evidence" value="ECO:0007669"/>
    <property type="project" value="UniProtKB-UniRule"/>
</dbReference>
<keyword evidence="5 6" id="KW-0949">S-adenosyl-L-methionine</keyword>
<dbReference type="Proteomes" id="UP000246077">
    <property type="component" value="Unassembled WGS sequence"/>
</dbReference>
<dbReference type="SUPFAM" id="SSF53335">
    <property type="entry name" value="S-adenosyl-L-methionine-dependent methyltransferases"/>
    <property type="match status" value="1"/>
</dbReference>
<evidence type="ECO:0000256" key="3">
    <source>
        <dbReference type="ARBA" id="ARBA00022603"/>
    </source>
</evidence>
<dbReference type="FunFam" id="1.10.150.170:FF:000003">
    <property type="entry name" value="Ribosomal RNA small subunit methyltransferase H"/>
    <property type="match status" value="1"/>
</dbReference>
<comment type="catalytic activity">
    <reaction evidence="6">
        <text>cytidine(1402) in 16S rRNA + S-adenosyl-L-methionine = N(4)-methylcytidine(1402) in 16S rRNA + S-adenosyl-L-homocysteine + H(+)</text>
        <dbReference type="Rhea" id="RHEA:42928"/>
        <dbReference type="Rhea" id="RHEA-COMP:10286"/>
        <dbReference type="Rhea" id="RHEA-COMP:10287"/>
        <dbReference type="ChEBI" id="CHEBI:15378"/>
        <dbReference type="ChEBI" id="CHEBI:57856"/>
        <dbReference type="ChEBI" id="CHEBI:59789"/>
        <dbReference type="ChEBI" id="CHEBI:74506"/>
        <dbReference type="ChEBI" id="CHEBI:82748"/>
        <dbReference type="EC" id="2.1.1.199"/>
    </reaction>
</comment>
<feature type="compositionally biased region" description="Low complexity" evidence="7">
    <location>
        <begin position="315"/>
        <end position="329"/>
    </location>
</feature>
<evidence type="ECO:0000256" key="1">
    <source>
        <dbReference type="ARBA" id="ARBA00010396"/>
    </source>
</evidence>
<dbReference type="HAMAP" id="MF_01007">
    <property type="entry name" value="16SrRNA_methyltr_H"/>
    <property type="match status" value="1"/>
</dbReference>
<dbReference type="SUPFAM" id="SSF81799">
    <property type="entry name" value="Putative methyltransferase TM0872, insert domain"/>
    <property type="match status" value="1"/>
</dbReference>
<organism evidence="8 9">
    <name type="scientific">Zavarzinia compransoris</name>
    <dbReference type="NCBI Taxonomy" id="1264899"/>
    <lineage>
        <taxon>Bacteria</taxon>
        <taxon>Pseudomonadati</taxon>
        <taxon>Pseudomonadota</taxon>
        <taxon>Alphaproteobacteria</taxon>
        <taxon>Rhodospirillales</taxon>
        <taxon>Zavarziniaceae</taxon>
        <taxon>Zavarzinia</taxon>
    </lineage>
</organism>
<dbReference type="NCBIfam" id="TIGR00006">
    <property type="entry name" value="16S rRNA (cytosine(1402)-N(4))-methyltransferase RsmH"/>
    <property type="match status" value="1"/>
</dbReference>
<feature type="binding site" evidence="6">
    <location>
        <position position="106"/>
    </location>
    <ligand>
        <name>S-adenosyl-L-methionine</name>
        <dbReference type="ChEBI" id="CHEBI:59789"/>
    </ligand>
</feature>
<gene>
    <name evidence="6" type="primary">rsmH</name>
    <name evidence="8" type="ORF">DKG75_21130</name>
</gene>
<evidence type="ECO:0000256" key="7">
    <source>
        <dbReference type="SAM" id="MobiDB-lite"/>
    </source>
</evidence>
<evidence type="ECO:0000313" key="9">
    <source>
        <dbReference type="Proteomes" id="UP000246077"/>
    </source>
</evidence>
<dbReference type="GO" id="GO:0071424">
    <property type="term" value="F:rRNA (cytosine-N4-)-methyltransferase activity"/>
    <property type="evidence" value="ECO:0007669"/>
    <property type="project" value="UniProtKB-UniRule"/>
</dbReference>
<feature type="binding site" evidence="6">
    <location>
        <begin position="40"/>
        <end position="42"/>
    </location>
    <ligand>
        <name>S-adenosyl-L-methionine</name>
        <dbReference type="ChEBI" id="CHEBI:59789"/>
    </ligand>
</feature>
<dbReference type="EC" id="2.1.1.199" evidence="6"/>
<keyword evidence="4 6" id="KW-0808">Transferase</keyword>
<feature type="binding site" evidence="6">
    <location>
        <position position="85"/>
    </location>
    <ligand>
        <name>S-adenosyl-L-methionine</name>
        <dbReference type="ChEBI" id="CHEBI:59789"/>
    </ligand>
</feature>
<protein>
    <recommendedName>
        <fullName evidence="6">Ribosomal RNA small subunit methyltransferase H</fullName>
        <ecNumber evidence="6">2.1.1.199</ecNumber>
    </recommendedName>
    <alternativeName>
        <fullName evidence="6">16S rRNA m(4)C1402 methyltransferase</fullName>
    </alternativeName>
    <alternativeName>
        <fullName evidence="6">rRNA (cytosine-N(4)-)-methyltransferase RsmH</fullName>
    </alternativeName>
</protein>
<dbReference type="Pfam" id="PF01795">
    <property type="entry name" value="Methyltransf_5"/>
    <property type="match status" value="1"/>
</dbReference>
<evidence type="ECO:0000256" key="5">
    <source>
        <dbReference type="ARBA" id="ARBA00022691"/>
    </source>
</evidence>
<reference evidence="9" key="1">
    <citation type="submission" date="2018-05" db="EMBL/GenBank/DDBJ databases">
        <title>Zavarzinia sp. HR-AS.</title>
        <authorList>
            <person name="Lee Y."/>
            <person name="Jeon C.O."/>
        </authorList>
    </citation>
    <scope>NUCLEOTIDE SEQUENCE [LARGE SCALE GENOMIC DNA]</scope>
    <source>
        <strain evidence="9">DSM 1231</strain>
    </source>
</reference>
<evidence type="ECO:0000313" key="8">
    <source>
        <dbReference type="EMBL" id="PWR18042.1"/>
    </source>
</evidence>
<dbReference type="GO" id="GO:0005737">
    <property type="term" value="C:cytoplasm"/>
    <property type="evidence" value="ECO:0007669"/>
    <property type="project" value="UniProtKB-SubCell"/>
</dbReference>
<feature type="binding site" evidence="6">
    <location>
        <position position="58"/>
    </location>
    <ligand>
        <name>S-adenosyl-L-methionine</name>
        <dbReference type="ChEBI" id="CHEBI:59789"/>
    </ligand>
</feature>
<keyword evidence="3 6" id="KW-0489">Methyltransferase</keyword>
<sequence>MTGPMINTDGPHISVLGREVAEVLALQPGETVVDGTFGAGGYSRAFLAAGPAHVIGIDRDPTAVARGRALEAEHPGRFTMLHGCFGDMAGLLAAHGIGGVDGVALDLGVSSMQFDEAARGFSFREDGPLDMRMGGSGRSAADLVNETAEDDLANLIYDYGEERASRRIARFIVAARDEAPVTRTRQLADIVARAIGRGAERDRIHPATRTFQALRIAVNDELGELDRGLAAAEQVLRPGGRLAVVSFHSLEDRAVKRFLQQRAGAEGGPSRHAPVRAGGRAPSFDLLFRGAVKPTDEEIRVNPRSRSARLRAARRTAAPAWAASEEGRR</sequence>
<dbReference type="InterPro" id="IPR002903">
    <property type="entry name" value="RsmH"/>
</dbReference>
<evidence type="ECO:0000256" key="6">
    <source>
        <dbReference type="HAMAP-Rule" id="MF_01007"/>
    </source>
</evidence>
<dbReference type="Gene3D" id="3.40.50.150">
    <property type="entry name" value="Vaccinia Virus protein VP39"/>
    <property type="match status" value="1"/>
</dbReference>